<comment type="cofactor">
    <cofactor evidence="2">
        <name>Mn(2+)</name>
        <dbReference type="ChEBI" id="CHEBI:29035"/>
    </cofactor>
</comment>
<dbReference type="SMART" id="SM00471">
    <property type="entry name" value="HDc"/>
    <property type="match status" value="1"/>
</dbReference>
<dbReference type="OrthoDB" id="10254258at2759"/>
<dbReference type="GO" id="GO:0005737">
    <property type="term" value="C:cytoplasm"/>
    <property type="evidence" value="ECO:0007669"/>
    <property type="project" value="TreeGrafter"/>
</dbReference>
<dbReference type="FunFam" id="1.10.3210.10:FF:000011">
    <property type="entry name" value="HD domain-containing protein 2"/>
    <property type="match status" value="1"/>
</dbReference>
<evidence type="ECO:0000256" key="10">
    <source>
        <dbReference type="ARBA" id="ARBA00022723"/>
    </source>
</evidence>
<dbReference type="PANTHER" id="PTHR11845:SF13">
    <property type="entry name" value="5'-DEOXYNUCLEOTIDASE HDDC2"/>
    <property type="match status" value="1"/>
</dbReference>
<evidence type="ECO:0000256" key="1">
    <source>
        <dbReference type="ARBA" id="ARBA00001638"/>
    </source>
</evidence>
<comment type="function">
    <text evidence="5">Catalyzes the dephosphorylation of the nucleoside 5'-monophosphates deoxyadenosine monophosphate (dAMP), deoxycytidine monophosphate (dCMP), deoxyguanosine monophosphate (dGMP) and deoxythymidine monophosphate (dTMP).</text>
</comment>
<gene>
    <name evidence="15" type="ORF">PMACD_LOCUS3090</name>
</gene>
<dbReference type="EMBL" id="CAJOBZ010000005">
    <property type="protein sequence ID" value="CAF4794799.1"/>
    <property type="molecule type" value="Genomic_DNA"/>
</dbReference>
<dbReference type="GO" id="GO:0002953">
    <property type="term" value="F:5'-deoxynucleotidase activity"/>
    <property type="evidence" value="ECO:0007669"/>
    <property type="project" value="UniProtKB-EC"/>
</dbReference>
<organism evidence="15 16">
    <name type="scientific">Pieris macdunnoughi</name>
    <dbReference type="NCBI Taxonomy" id="345717"/>
    <lineage>
        <taxon>Eukaryota</taxon>
        <taxon>Metazoa</taxon>
        <taxon>Ecdysozoa</taxon>
        <taxon>Arthropoda</taxon>
        <taxon>Hexapoda</taxon>
        <taxon>Insecta</taxon>
        <taxon>Pterygota</taxon>
        <taxon>Neoptera</taxon>
        <taxon>Endopterygota</taxon>
        <taxon>Lepidoptera</taxon>
        <taxon>Glossata</taxon>
        <taxon>Ditrysia</taxon>
        <taxon>Papilionoidea</taxon>
        <taxon>Pieridae</taxon>
        <taxon>Pierinae</taxon>
        <taxon>Pieris</taxon>
    </lineage>
</organism>
<dbReference type="SUPFAM" id="SSF109604">
    <property type="entry name" value="HD-domain/PDEase-like"/>
    <property type="match status" value="1"/>
</dbReference>
<dbReference type="PANTHER" id="PTHR11845">
    <property type="entry name" value="5'-DEOXYNUCLEOTIDASE HDDC2"/>
    <property type="match status" value="1"/>
</dbReference>
<evidence type="ECO:0000256" key="3">
    <source>
        <dbReference type="ARBA" id="ARBA00001941"/>
    </source>
</evidence>
<dbReference type="AlphaFoldDB" id="A0A821NUX7"/>
<accession>A0A821NUX7</accession>
<proteinExistence type="inferred from homology"/>
<name>A0A821NUX7_9NEOP</name>
<comment type="catalytic activity">
    <reaction evidence="1">
        <text>a 2'-deoxyribonucleoside 5'-phosphate + H2O = a 2'-deoxyribonucleoside + phosphate</text>
        <dbReference type="Rhea" id="RHEA:36167"/>
        <dbReference type="ChEBI" id="CHEBI:15377"/>
        <dbReference type="ChEBI" id="CHEBI:18274"/>
        <dbReference type="ChEBI" id="CHEBI:43474"/>
        <dbReference type="ChEBI" id="CHEBI:65317"/>
        <dbReference type="EC" id="3.1.3.89"/>
    </reaction>
</comment>
<dbReference type="Pfam" id="PF13023">
    <property type="entry name" value="HD_3"/>
    <property type="match status" value="1"/>
</dbReference>
<evidence type="ECO:0000256" key="9">
    <source>
        <dbReference type="ARBA" id="ARBA00015933"/>
    </source>
</evidence>
<keyword evidence="12" id="KW-0460">Magnesium</keyword>
<protein>
    <recommendedName>
        <fullName evidence="9">5'-deoxynucleotidase HDDC2</fullName>
        <ecNumber evidence="8">3.1.3.89</ecNumber>
    </recommendedName>
    <alternativeName>
        <fullName evidence="13">HD domain-containing protein 2</fullName>
    </alternativeName>
</protein>
<keyword evidence="10" id="KW-0479">Metal-binding</keyword>
<keyword evidence="11" id="KW-0378">Hydrolase</keyword>
<dbReference type="InterPro" id="IPR006674">
    <property type="entry name" value="HD_domain"/>
</dbReference>
<feature type="domain" description="HD/PDEase" evidence="14">
    <location>
        <begin position="34"/>
        <end position="152"/>
    </location>
</feature>
<comment type="subunit">
    <text evidence="7">Homodimer.</text>
</comment>
<evidence type="ECO:0000256" key="5">
    <source>
        <dbReference type="ARBA" id="ARBA00004074"/>
    </source>
</evidence>
<evidence type="ECO:0000256" key="4">
    <source>
        <dbReference type="ARBA" id="ARBA00001946"/>
    </source>
</evidence>
<dbReference type="Gene3D" id="1.10.3210.10">
    <property type="entry name" value="Hypothetical protein af1432"/>
    <property type="match status" value="1"/>
</dbReference>
<dbReference type="GO" id="GO:0046872">
    <property type="term" value="F:metal ion binding"/>
    <property type="evidence" value="ECO:0007669"/>
    <property type="project" value="UniProtKB-KW"/>
</dbReference>
<comment type="cofactor">
    <cofactor evidence="3">
        <name>Co(2+)</name>
        <dbReference type="ChEBI" id="CHEBI:48828"/>
    </cofactor>
</comment>
<evidence type="ECO:0000256" key="8">
    <source>
        <dbReference type="ARBA" id="ARBA00012964"/>
    </source>
</evidence>
<dbReference type="InterPro" id="IPR003607">
    <property type="entry name" value="HD/PDEase_dom"/>
</dbReference>
<comment type="caution">
    <text evidence="15">The sequence shown here is derived from an EMBL/GenBank/DDBJ whole genome shotgun (WGS) entry which is preliminary data.</text>
</comment>
<dbReference type="InterPro" id="IPR039356">
    <property type="entry name" value="YfbR/HDDC2"/>
</dbReference>
<comment type="similarity">
    <text evidence="6">Belongs to the HDDC2 family.</text>
</comment>
<dbReference type="Proteomes" id="UP000663880">
    <property type="component" value="Unassembled WGS sequence"/>
</dbReference>
<evidence type="ECO:0000256" key="11">
    <source>
        <dbReference type="ARBA" id="ARBA00022801"/>
    </source>
</evidence>
<keyword evidence="16" id="KW-1185">Reference proteome</keyword>
<evidence type="ECO:0000259" key="14">
    <source>
        <dbReference type="SMART" id="SM00471"/>
    </source>
</evidence>
<reference evidence="15" key="1">
    <citation type="submission" date="2021-02" db="EMBL/GenBank/DDBJ databases">
        <authorList>
            <person name="Steward A R."/>
        </authorList>
    </citation>
    <scope>NUCLEOTIDE SEQUENCE</scope>
</reference>
<evidence type="ECO:0000313" key="15">
    <source>
        <dbReference type="EMBL" id="CAF4794799.1"/>
    </source>
</evidence>
<evidence type="ECO:0000256" key="12">
    <source>
        <dbReference type="ARBA" id="ARBA00022842"/>
    </source>
</evidence>
<dbReference type="GO" id="GO:0009159">
    <property type="term" value="P:deoxyribonucleoside monophosphate catabolic process"/>
    <property type="evidence" value="ECO:0007669"/>
    <property type="project" value="UniProtKB-ARBA"/>
</dbReference>
<evidence type="ECO:0000256" key="6">
    <source>
        <dbReference type="ARBA" id="ARBA00009999"/>
    </source>
</evidence>
<evidence type="ECO:0000256" key="2">
    <source>
        <dbReference type="ARBA" id="ARBA00001936"/>
    </source>
</evidence>
<sequence length="199" mass="23265">MALVNHTKILEFLELVGRLKHIKRTGWILCDINDCETIAGHMYRMGLMTFLLTEENNPTKLDRFKCLEIALVHDLAECIVGDLTPHCGVPPDEKHRRETEAMKKIAELTGIAGDRMYNLYMEYESQSSPEANFAKDLDRYDMILQAFEYEKRENLPKHLEEFFTATYGKFKHPFIQDLAKELYRQREDFEKNALVNGKT</sequence>
<evidence type="ECO:0000313" key="16">
    <source>
        <dbReference type="Proteomes" id="UP000663880"/>
    </source>
</evidence>
<evidence type="ECO:0000256" key="13">
    <source>
        <dbReference type="ARBA" id="ARBA00032735"/>
    </source>
</evidence>
<comment type="cofactor">
    <cofactor evidence="4">
        <name>Mg(2+)</name>
        <dbReference type="ChEBI" id="CHEBI:18420"/>
    </cofactor>
</comment>
<evidence type="ECO:0000256" key="7">
    <source>
        <dbReference type="ARBA" id="ARBA00011738"/>
    </source>
</evidence>
<dbReference type="EC" id="3.1.3.89" evidence="8"/>